<dbReference type="InterPro" id="IPR038726">
    <property type="entry name" value="PDDEXK_AddAB-type"/>
</dbReference>
<name>A0ABU1PGU2_9BURK</name>
<dbReference type="Proteomes" id="UP001260715">
    <property type="component" value="Unassembled WGS sequence"/>
</dbReference>
<evidence type="ECO:0000313" key="2">
    <source>
        <dbReference type="EMBL" id="MDR6585156.1"/>
    </source>
</evidence>
<dbReference type="GO" id="GO:0003678">
    <property type="term" value="F:DNA helicase activity"/>
    <property type="evidence" value="ECO:0007669"/>
    <property type="project" value="UniProtKB-EC"/>
</dbReference>
<keyword evidence="3" id="KW-1185">Reference proteome</keyword>
<evidence type="ECO:0000313" key="3">
    <source>
        <dbReference type="Proteomes" id="UP001260715"/>
    </source>
</evidence>
<comment type="caution">
    <text evidence="2">The sequence shown here is derived from an EMBL/GenBank/DDBJ whole genome shotgun (WGS) entry which is preliminary data.</text>
</comment>
<dbReference type="GO" id="GO:0016787">
    <property type="term" value="F:hydrolase activity"/>
    <property type="evidence" value="ECO:0007669"/>
    <property type="project" value="UniProtKB-KW"/>
</dbReference>
<organism evidence="2 3">
    <name type="scientific">Herbaspirillum frisingense</name>
    <dbReference type="NCBI Taxonomy" id="92645"/>
    <lineage>
        <taxon>Bacteria</taxon>
        <taxon>Pseudomonadati</taxon>
        <taxon>Pseudomonadota</taxon>
        <taxon>Betaproteobacteria</taxon>
        <taxon>Burkholderiales</taxon>
        <taxon>Oxalobacteraceae</taxon>
        <taxon>Herbaspirillum</taxon>
    </lineage>
</organism>
<dbReference type="Pfam" id="PF12705">
    <property type="entry name" value="PDDEXK_1"/>
    <property type="match status" value="1"/>
</dbReference>
<dbReference type="EC" id="3.1.-.-" evidence="2"/>
<keyword evidence="2" id="KW-0347">Helicase</keyword>
<dbReference type="Gene3D" id="3.90.320.10">
    <property type="match status" value="1"/>
</dbReference>
<reference evidence="2 3" key="1">
    <citation type="submission" date="2023-07" db="EMBL/GenBank/DDBJ databases">
        <title>Sorghum-associated microbial communities from plants grown in Nebraska, USA.</title>
        <authorList>
            <person name="Schachtman D."/>
        </authorList>
    </citation>
    <scope>NUCLEOTIDE SEQUENCE [LARGE SCALE GENOMIC DNA]</scope>
    <source>
        <strain evidence="2 3">596</strain>
    </source>
</reference>
<accession>A0ABU1PGU2</accession>
<proteinExistence type="predicted"/>
<protein>
    <submittedName>
        <fullName evidence="2">ATP-dependent helicase/nuclease subunit B</fullName>
        <ecNumber evidence="2">3.1.-.-</ecNumber>
        <ecNumber evidence="2">3.6.4.12</ecNumber>
    </submittedName>
</protein>
<dbReference type="RefSeq" id="WP_102661792.1">
    <property type="nucleotide sequence ID" value="NZ_JAVDSJ010000004.1"/>
</dbReference>
<feature type="domain" description="PD-(D/E)XK endonuclease-like" evidence="1">
    <location>
        <begin position="670"/>
        <end position="922"/>
    </location>
</feature>
<dbReference type="EC" id="3.6.4.12" evidence="2"/>
<dbReference type="InterPro" id="IPR027417">
    <property type="entry name" value="P-loop_NTPase"/>
</dbReference>
<evidence type="ECO:0000259" key="1">
    <source>
        <dbReference type="Pfam" id="PF12705"/>
    </source>
</evidence>
<dbReference type="SUPFAM" id="SSF52540">
    <property type="entry name" value="P-loop containing nucleoside triphosphate hydrolases"/>
    <property type="match status" value="1"/>
</dbReference>
<keyword evidence="2" id="KW-0378">Hydrolase</keyword>
<sequence>MLSATVPIAPTPDFWQQAVRLLLREGQPLGQALRIETRAAAALDFSGVQLMVPAFSHAQNFKAALARELRRPFIAPRINTLSGLLAMQVPGESAPPSESERLMQLYAQLREHGWLKKMFSARRNADLLPLAHTLLALSDELTLALLPEIRASAEGEQAAVGRWAQALAQLLEPLAPSAHGMLSDEAALVWQVWKTQLDANDRIVQRFDAMLALAERASLPLVWVSPTAPEPLDAAFLATYARHQPVRIVTLDWSRQAIAPLHPVYLAAWEELVAGDEGVAPAFLEPASLPDPAPVKTPALSLPLLCPAPDLESAAVQSAQIVLRWLEQGKGEIAIVAQDRVTARRLRALLERAEVAVADETGWKLSTTRAAAALAAWNDLVSARGETNALLDLLKSPFVFPDDPSRADRVMRIEARLRRANIAGDWQALQSAFAQAEDGADLACITLLARQAARFGGRKTLAQWCDTQRALCQALGMENALRDDGAGEQCLLMLDDIAAGQGGLEDSFSFAEWRALLNLRLDATSYMPPIKDRRVVMLPLNGARLRRFDGVLVIGADAAHLPSPPQETLFFSNAVRRELNLVTRAERQRQQLRDLTELLCVNPEVVLCWQTHQDGEPNPVSPWIQRLELKLAQQGMAPLRNVHWQAPLRKLQAQRSSMPAPSAPELLPSSLSASGFGSFLACPYQFFAARMLRVAVMDELSDLPEKRDYGSWLHEILHRYHAHLREQATPLAERPALLAGISEEVFQREMQRHPAALAFHARWQKVMPAYLLWANEREADGWQFVFGEQSQSQALSWQDGGIELYGRLDRVDQNAQGERALLDYKTRSVASLRQKVKEEDDHQLAFYGLLAGGAIEHAHYVALELGSDKKTGDAAAPDFLRKQDMLKQQITTTLHQVAQGAPLPANGIESVCQYCDMRGLCRKGAWL</sequence>
<gene>
    <name evidence="2" type="ORF">J2W50_003372</name>
</gene>
<dbReference type="EMBL" id="JAVDSJ010000004">
    <property type="protein sequence ID" value="MDR6585156.1"/>
    <property type="molecule type" value="Genomic_DNA"/>
</dbReference>
<keyword evidence="2" id="KW-0547">Nucleotide-binding</keyword>
<dbReference type="InterPro" id="IPR011604">
    <property type="entry name" value="PDDEXK-like_dom_sf"/>
</dbReference>
<keyword evidence="2" id="KW-0067">ATP-binding</keyword>